<proteinExistence type="predicted"/>
<dbReference type="InterPro" id="IPR006365">
    <property type="entry name" value="Cbl_synth_CobL"/>
</dbReference>
<dbReference type="UniPathway" id="UPA00148"/>
<feature type="domain" description="Tetrapyrrole methylase" evidence="6">
    <location>
        <begin position="5"/>
        <end position="184"/>
    </location>
</feature>
<dbReference type="EMBL" id="CP036313">
    <property type="protein sequence ID" value="QBH15003.1"/>
    <property type="molecule type" value="Genomic_DNA"/>
</dbReference>
<dbReference type="PIRSF" id="PIRSF036428">
    <property type="entry name" value="CobL"/>
    <property type="match status" value="1"/>
</dbReference>
<reference evidence="8 9" key="1">
    <citation type="submission" date="2018-06" db="EMBL/GenBank/DDBJ databases">
        <title>Complete Genome Sequence of Desulfobacter hydrogenophilus (DSM3380).</title>
        <authorList>
            <person name="Marietou A."/>
            <person name="Schreiber L."/>
            <person name="Marshall I."/>
            <person name="Jorgensen B."/>
        </authorList>
    </citation>
    <scope>NUCLEOTIDE SEQUENCE [LARGE SCALE GENOMIC DNA]</scope>
    <source>
        <strain evidence="8 9">DSM 3380</strain>
    </source>
</reference>
<dbReference type="CDD" id="cd11644">
    <property type="entry name" value="Precorrin-6Y-MT"/>
    <property type="match status" value="1"/>
</dbReference>
<dbReference type="Gene3D" id="3.40.50.150">
    <property type="entry name" value="Vaccinia Virus protein VP39"/>
    <property type="match status" value="1"/>
</dbReference>
<dbReference type="PANTHER" id="PTHR43182:SF1">
    <property type="entry name" value="COBALT-PRECORRIN-7 C(5)-METHYLTRANSFERASE"/>
    <property type="match status" value="1"/>
</dbReference>
<dbReference type="InterPro" id="IPR014776">
    <property type="entry name" value="4pyrrole_Mease_sub2"/>
</dbReference>
<dbReference type="Gene3D" id="3.30.950.10">
    <property type="entry name" value="Methyltransferase, Cobalt-precorrin-4 Transmethylase, Domain 2"/>
    <property type="match status" value="1"/>
</dbReference>
<dbReference type="AlphaFoldDB" id="A0A328FFY5"/>
<dbReference type="Pfam" id="PF00590">
    <property type="entry name" value="TP_methylase"/>
    <property type="match status" value="1"/>
</dbReference>
<dbReference type="Proteomes" id="UP000293902">
    <property type="component" value="Chromosome"/>
</dbReference>
<dbReference type="InterPro" id="IPR029063">
    <property type="entry name" value="SAM-dependent_MTases_sf"/>
</dbReference>
<dbReference type="GO" id="GO:0032259">
    <property type="term" value="P:methylation"/>
    <property type="evidence" value="ECO:0007669"/>
    <property type="project" value="UniProtKB-KW"/>
</dbReference>
<evidence type="ECO:0000256" key="1">
    <source>
        <dbReference type="ARBA" id="ARBA00004953"/>
    </source>
</evidence>
<dbReference type="InterPro" id="IPR050714">
    <property type="entry name" value="Cobalamin_biosynth_MTase"/>
</dbReference>
<dbReference type="Gene3D" id="3.40.1010.10">
    <property type="entry name" value="Cobalt-precorrin-4 Transmethylase, Domain 1"/>
    <property type="match status" value="1"/>
</dbReference>
<gene>
    <name evidence="7" type="primary">cbiE</name>
    <name evidence="8" type="ORF">DO021_06835</name>
    <name evidence="7" type="ORF">EYB58_20025</name>
</gene>
<evidence type="ECO:0000313" key="7">
    <source>
        <dbReference type="EMBL" id="QBH15003.1"/>
    </source>
</evidence>
<dbReference type="NCBIfam" id="TIGR02469">
    <property type="entry name" value="CbiT"/>
    <property type="match status" value="1"/>
</dbReference>
<dbReference type="NCBIfam" id="TIGR02467">
    <property type="entry name" value="CbiE"/>
    <property type="match status" value="1"/>
</dbReference>
<organism evidence="8 9">
    <name type="scientific">Desulfobacter hydrogenophilus</name>
    <dbReference type="NCBI Taxonomy" id="2291"/>
    <lineage>
        <taxon>Bacteria</taxon>
        <taxon>Pseudomonadati</taxon>
        <taxon>Thermodesulfobacteriota</taxon>
        <taxon>Desulfobacteria</taxon>
        <taxon>Desulfobacterales</taxon>
        <taxon>Desulfobacteraceae</taxon>
        <taxon>Desulfobacter</taxon>
    </lineage>
</organism>
<evidence type="ECO:0000259" key="6">
    <source>
        <dbReference type="Pfam" id="PF00590"/>
    </source>
</evidence>
<dbReference type="Proteomes" id="UP000248798">
    <property type="component" value="Unassembled WGS sequence"/>
</dbReference>
<keyword evidence="10" id="KW-1185">Reference proteome</keyword>
<dbReference type="SUPFAM" id="SSF53335">
    <property type="entry name" value="S-adenosyl-L-methionine-dependent methyltransferases"/>
    <property type="match status" value="1"/>
</dbReference>
<dbReference type="EMBL" id="QLNI01000011">
    <property type="protein sequence ID" value="RAM02750.1"/>
    <property type="molecule type" value="Genomic_DNA"/>
</dbReference>
<dbReference type="RefSeq" id="WP_111955034.1">
    <property type="nucleotide sequence ID" value="NZ_CP036313.1"/>
</dbReference>
<dbReference type="PANTHER" id="PTHR43182">
    <property type="entry name" value="COBALT-PRECORRIN-6B C(15)-METHYLTRANSFERASE (DECARBOXYLATING)"/>
    <property type="match status" value="1"/>
</dbReference>
<keyword evidence="2" id="KW-0169">Cobalamin biosynthesis</keyword>
<sequence>MNKPVHVIGMGLSPKDLTASHLALIERAAVLVGGKRHLSYFGDVMALKKEISSPVSGVLDFIEAHMADGLVVVLASGDPLFFGIGKTLIGRLGPDQVIIHPNVTSMAAAFARLKLPWQDAAWVSLHGRDNMSALAKAMDDKDLLCVLTDPENDPWAVKKQVNIHDYAWQMWVLENLGALEEKIFFMDEHTDTQTVFSQPNVVVLQKGEPAAPSGPLRSGTPDNWFVHEKGLITKAPVRVLSLAALELAPDNILWDLGAGSGSVGIEATLFLPDGFVYAVEKNQSRVAQIKANVERFKVKNLSFSLAQLPHGLADLPRPDRVFIGGSGKNLDQVLDVVTTVLRPLGRIVINTVLMETLHLAVSVLEEKGFGVSLTQAQISKSRNMPWGRRMEALNPVWIIAAQKGKP</sequence>
<dbReference type="InterPro" id="IPR014777">
    <property type="entry name" value="4pyrrole_Mease_sub1"/>
</dbReference>
<comment type="pathway">
    <text evidence="1">Cofactor biosynthesis; adenosylcobalamin biosynthesis.</text>
</comment>
<evidence type="ECO:0000313" key="10">
    <source>
        <dbReference type="Proteomes" id="UP000293902"/>
    </source>
</evidence>
<name>A0A328FFY5_9BACT</name>
<keyword evidence="5" id="KW-0949">S-adenosyl-L-methionine</keyword>
<reference evidence="7 10" key="2">
    <citation type="submission" date="2019-02" db="EMBL/GenBank/DDBJ databases">
        <title>Complete genome sequence of Desulfobacter hydrogenophilus AcRS1.</title>
        <authorList>
            <person name="Marietou A."/>
            <person name="Lund M.B."/>
            <person name="Marshall I.P.G."/>
            <person name="Schreiber L."/>
            <person name="Jorgensen B."/>
        </authorList>
    </citation>
    <scope>NUCLEOTIDE SEQUENCE [LARGE SCALE GENOMIC DNA]</scope>
    <source>
        <strain evidence="7 10">AcRS1</strain>
    </source>
</reference>
<dbReference type="InterPro" id="IPR014008">
    <property type="entry name" value="Cbl_synth_MTase_CbiT"/>
</dbReference>
<evidence type="ECO:0000256" key="2">
    <source>
        <dbReference type="ARBA" id="ARBA00022573"/>
    </source>
</evidence>
<dbReference type="InterPro" id="IPR012818">
    <property type="entry name" value="CbiE"/>
</dbReference>
<keyword evidence="3 8" id="KW-0489">Methyltransferase</keyword>
<evidence type="ECO:0000313" key="9">
    <source>
        <dbReference type="Proteomes" id="UP000248798"/>
    </source>
</evidence>
<accession>A0A328FFY5</accession>
<evidence type="ECO:0000313" key="8">
    <source>
        <dbReference type="EMBL" id="RAM02750.1"/>
    </source>
</evidence>
<dbReference type="GO" id="GO:0009236">
    <property type="term" value="P:cobalamin biosynthetic process"/>
    <property type="evidence" value="ECO:0007669"/>
    <property type="project" value="UniProtKB-UniPathway"/>
</dbReference>
<evidence type="ECO:0000256" key="4">
    <source>
        <dbReference type="ARBA" id="ARBA00022679"/>
    </source>
</evidence>
<dbReference type="OrthoDB" id="9787825at2"/>
<dbReference type="InterPro" id="IPR035996">
    <property type="entry name" value="4pyrrol_Methylase_sf"/>
</dbReference>
<keyword evidence="4 8" id="KW-0808">Transferase</keyword>
<dbReference type="CDD" id="cd02440">
    <property type="entry name" value="AdoMet_MTases"/>
    <property type="match status" value="1"/>
</dbReference>
<dbReference type="InterPro" id="IPR000878">
    <property type="entry name" value="4pyrrol_Mease"/>
</dbReference>
<dbReference type="GO" id="GO:0008276">
    <property type="term" value="F:protein methyltransferase activity"/>
    <property type="evidence" value="ECO:0007669"/>
    <property type="project" value="InterPro"/>
</dbReference>
<evidence type="ECO:0000256" key="5">
    <source>
        <dbReference type="ARBA" id="ARBA00022691"/>
    </source>
</evidence>
<evidence type="ECO:0000256" key="3">
    <source>
        <dbReference type="ARBA" id="ARBA00022603"/>
    </source>
</evidence>
<dbReference type="SUPFAM" id="SSF53790">
    <property type="entry name" value="Tetrapyrrole methylase"/>
    <property type="match status" value="1"/>
</dbReference>
<protein>
    <submittedName>
        <fullName evidence="8">Bifunctional cobalt-precorrin-7 (C(5))-methyltransferase/cobalt-precorrin-6B (C(15))-methyltransferase</fullName>
    </submittedName>
    <submittedName>
        <fullName evidence="7">Precorrin-6y C5,15-methyltransferase (Decarboxylating) subunit CbiE</fullName>
    </submittedName>
</protein>